<dbReference type="EMBL" id="BAABAT010000014">
    <property type="protein sequence ID" value="GAA4252928.1"/>
    <property type="molecule type" value="Genomic_DNA"/>
</dbReference>
<evidence type="ECO:0000256" key="1">
    <source>
        <dbReference type="SAM" id="MobiDB-lite"/>
    </source>
</evidence>
<feature type="signal peptide" evidence="2">
    <location>
        <begin position="1"/>
        <end position="31"/>
    </location>
</feature>
<sequence>MKTASALRTAAVGLALTMCALLLGLSYAHNAVPGDTFQVVRTASATAATQGADAPQGRKPLKAHDKPPAGPLLQATLPDPVTVDPGPGRAPAAGADRIVQSGRCIGTPGCRGPPIS</sequence>
<feature type="chain" id="PRO_5045872227" evidence="2">
    <location>
        <begin position="32"/>
        <end position="116"/>
    </location>
</feature>
<evidence type="ECO:0000313" key="4">
    <source>
        <dbReference type="Proteomes" id="UP001500620"/>
    </source>
</evidence>
<feature type="region of interest" description="Disordered" evidence="1">
    <location>
        <begin position="44"/>
        <end position="98"/>
    </location>
</feature>
<feature type="compositionally biased region" description="Low complexity" evidence="1">
    <location>
        <begin position="44"/>
        <end position="54"/>
    </location>
</feature>
<name>A0ABP8DD78_9ACTN</name>
<evidence type="ECO:0000256" key="2">
    <source>
        <dbReference type="SAM" id="SignalP"/>
    </source>
</evidence>
<accession>A0ABP8DD78</accession>
<keyword evidence="4" id="KW-1185">Reference proteome</keyword>
<protein>
    <submittedName>
        <fullName evidence="3">Uncharacterized protein</fullName>
    </submittedName>
</protein>
<dbReference type="Proteomes" id="UP001500620">
    <property type="component" value="Unassembled WGS sequence"/>
</dbReference>
<dbReference type="RefSeq" id="WP_345129937.1">
    <property type="nucleotide sequence ID" value="NZ_BAABAT010000014.1"/>
</dbReference>
<keyword evidence="2" id="KW-0732">Signal</keyword>
<comment type="caution">
    <text evidence="3">The sequence shown here is derived from an EMBL/GenBank/DDBJ whole genome shotgun (WGS) entry which is preliminary data.</text>
</comment>
<feature type="compositionally biased region" description="Low complexity" evidence="1">
    <location>
        <begin position="84"/>
        <end position="97"/>
    </location>
</feature>
<gene>
    <name evidence="3" type="ORF">GCM10022255_051680</name>
</gene>
<evidence type="ECO:0000313" key="3">
    <source>
        <dbReference type="EMBL" id="GAA4252928.1"/>
    </source>
</evidence>
<organism evidence="3 4">
    <name type="scientific">Dactylosporangium darangshiense</name>
    <dbReference type="NCBI Taxonomy" id="579108"/>
    <lineage>
        <taxon>Bacteria</taxon>
        <taxon>Bacillati</taxon>
        <taxon>Actinomycetota</taxon>
        <taxon>Actinomycetes</taxon>
        <taxon>Micromonosporales</taxon>
        <taxon>Micromonosporaceae</taxon>
        <taxon>Dactylosporangium</taxon>
    </lineage>
</organism>
<proteinExistence type="predicted"/>
<reference evidence="4" key="1">
    <citation type="journal article" date="2019" name="Int. J. Syst. Evol. Microbiol.">
        <title>The Global Catalogue of Microorganisms (GCM) 10K type strain sequencing project: providing services to taxonomists for standard genome sequencing and annotation.</title>
        <authorList>
            <consortium name="The Broad Institute Genomics Platform"/>
            <consortium name="The Broad Institute Genome Sequencing Center for Infectious Disease"/>
            <person name="Wu L."/>
            <person name="Ma J."/>
        </authorList>
    </citation>
    <scope>NUCLEOTIDE SEQUENCE [LARGE SCALE GENOMIC DNA]</scope>
    <source>
        <strain evidence="4">JCM 17441</strain>
    </source>
</reference>